<dbReference type="GO" id="GO:0005886">
    <property type="term" value="C:plasma membrane"/>
    <property type="evidence" value="ECO:0007669"/>
    <property type="project" value="TreeGrafter"/>
</dbReference>
<feature type="domain" description="NfeD-like C-terminal" evidence="6">
    <location>
        <begin position="81"/>
        <end position="139"/>
    </location>
</feature>
<dbReference type="Pfam" id="PF01957">
    <property type="entry name" value="NfeD"/>
    <property type="match status" value="1"/>
</dbReference>
<evidence type="ECO:0000313" key="7">
    <source>
        <dbReference type="EMBL" id="MBU3803583.1"/>
    </source>
</evidence>
<reference evidence="7" key="1">
    <citation type="journal article" date="2021" name="PeerJ">
        <title>Extensive microbial diversity within the chicken gut microbiome revealed by metagenomics and culture.</title>
        <authorList>
            <person name="Gilroy R."/>
            <person name="Ravi A."/>
            <person name="Getino M."/>
            <person name="Pursley I."/>
            <person name="Horton D.L."/>
            <person name="Alikhan N.F."/>
            <person name="Baker D."/>
            <person name="Gharbi K."/>
            <person name="Hall N."/>
            <person name="Watson M."/>
            <person name="Adriaenssens E.M."/>
            <person name="Foster-Nyarko E."/>
            <person name="Jarju S."/>
            <person name="Secka A."/>
            <person name="Antonio M."/>
            <person name="Oren A."/>
            <person name="Chaudhuri R.R."/>
            <person name="La Ragione R."/>
            <person name="Hildebrand F."/>
            <person name="Pallen M.J."/>
        </authorList>
    </citation>
    <scope>NUCLEOTIDE SEQUENCE</scope>
    <source>
        <strain evidence="7">B5-657</strain>
    </source>
</reference>
<dbReference type="InterPro" id="IPR052165">
    <property type="entry name" value="Membrane_assoc_protease"/>
</dbReference>
<protein>
    <submittedName>
        <fullName evidence="7">NfeD family protein</fullName>
    </submittedName>
</protein>
<dbReference type="InterPro" id="IPR002810">
    <property type="entry name" value="NfeD-like_C"/>
</dbReference>
<dbReference type="PANTHER" id="PTHR33507:SF3">
    <property type="entry name" value="INNER MEMBRANE PROTEIN YBBJ"/>
    <property type="match status" value="1"/>
</dbReference>
<feature type="transmembrane region" description="Helical" evidence="5">
    <location>
        <begin position="7"/>
        <end position="34"/>
    </location>
</feature>
<keyword evidence="3 5" id="KW-1133">Transmembrane helix</keyword>
<evidence type="ECO:0000313" key="8">
    <source>
        <dbReference type="Proteomes" id="UP000824229"/>
    </source>
</evidence>
<sequence>MWKVWLIVAVIFAITEVCYNGFFLLWFSIGALVALITSLFLHNFLLESIIFLTVSFILLLTLKKYFIKKLSNKKAFATNTNQLIGSHGTVIKHIGQNNLESGLVKLDGEVWSAISDSNHSISEGSLVEVKAIKGVRLIVTSIKK</sequence>
<dbReference type="AlphaFoldDB" id="A0A9E2NMN1"/>
<dbReference type="InterPro" id="IPR012340">
    <property type="entry name" value="NA-bd_OB-fold"/>
</dbReference>
<dbReference type="Proteomes" id="UP000824229">
    <property type="component" value="Unassembled WGS sequence"/>
</dbReference>
<keyword evidence="4 5" id="KW-0472">Membrane</keyword>
<evidence type="ECO:0000256" key="4">
    <source>
        <dbReference type="ARBA" id="ARBA00023136"/>
    </source>
</evidence>
<name>A0A9E2NMN1_9FIRM</name>
<evidence type="ECO:0000259" key="6">
    <source>
        <dbReference type="Pfam" id="PF01957"/>
    </source>
</evidence>
<evidence type="ECO:0000256" key="1">
    <source>
        <dbReference type="ARBA" id="ARBA00004141"/>
    </source>
</evidence>
<gene>
    <name evidence="7" type="ORF">H9872_02330</name>
</gene>
<evidence type="ECO:0000256" key="3">
    <source>
        <dbReference type="ARBA" id="ARBA00022989"/>
    </source>
</evidence>
<comment type="caution">
    <text evidence="7">The sequence shown here is derived from an EMBL/GenBank/DDBJ whole genome shotgun (WGS) entry which is preliminary data.</text>
</comment>
<dbReference type="EMBL" id="JAHLFQ010000043">
    <property type="protein sequence ID" value="MBU3803583.1"/>
    <property type="molecule type" value="Genomic_DNA"/>
</dbReference>
<organism evidence="7 8">
    <name type="scientific">Candidatus Cellulosilyticum pullistercoris</name>
    <dbReference type="NCBI Taxonomy" id="2838521"/>
    <lineage>
        <taxon>Bacteria</taxon>
        <taxon>Bacillati</taxon>
        <taxon>Bacillota</taxon>
        <taxon>Clostridia</taxon>
        <taxon>Lachnospirales</taxon>
        <taxon>Cellulosilyticaceae</taxon>
        <taxon>Cellulosilyticum</taxon>
    </lineage>
</organism>
<accession>A0A9E2NMN1</accession>
<comment type="subcellular location">
    <subcellularLocation>
        <location evidence="1">Membrane</location>
        <topology evidence="1">Multi-pass membrane protein</topology>
    </subcellularLocation>
</comment>
<dbReference type="Gene3D" id="2.40.50.140">
    <property type="entry name" value="Nucleic acid-binding proteins"/>
    <property type="match status" value="1"/>
</dbReference>
<reference evidence="7" key="2">
    <citation type="submission" date="2021-04" db="EMBL/GenBank/DDBJ databases">
        <authorList>
            <person name="Gilroy R."/>
        </authorList>
    </citation>
    <scope>NUCLEOTIDE SEQUENCE</scope>
    <source>
        <strain evidence="7">B5-657</strain>
    </source>
</reference>
<dbReference type="PANTHER" id="PTHR33507">
    <property type="entry name" value="INNER MEMBRANE PROTEIN YBBJ"/>
    <property type="match status" value="1"/>
</dbReference>
<dbReference type="SUPFAM" id="SSF141322">
    <property type="entry name" value="NfeD domain-like"/>
    <property type="match status" value="1"/>
</dbReference>
<proteinExistence type="predicted"/>
<feature type="transmembrane region" description="Helical" evidence="5">
    <location>
        <begin position="40"/>
        <end position="62"/>
    </location>
</feature>
<evidence type="ECO:0000256" key="2">
    <source>
        <dbReference type="ARBA" id="ARBA00022692"/>
    </source>
</evidence>
<keyword evidence="2 5" id="KW-0812">Transmembrane</keyword>
<evidence type="ECO:0000256" key="5">
    <source>
        <dbReference type="SAM" id="Phobius"/>
    </source>
</evidence>